<evidence type="ECO:0000256" key="7">
    <source>
        <dbReference type="ARBA" id="ARBA00022840"/>
    </source>
</evidence>
<dbReference type="PANTHER" id="PTHR18964">
    <property type="entry name" value="ROK (REPRESSOR, ORF, KINASE) FAMILY"/>
    <property type="match status" value="1"/>
</dbReference>
<dbReference type="EMBL" id="LT796768">
    <property type="protein sequence ID" value="SKB09624.1"/>
    <property type="molecule type" value="Genomic_DNA"/>
</dbReference>
<keyword evidence="4" id="KW-0808">Transferase</keyword>
<dbReference type="PROSITE" id="PS01125">
    <property type="entry name" value="ROK"/>
    <property type="match status" value="1"/>
</dbReference>
<evidence type="ECO:0000256" key="6">
    <source>
        <dbReference type="ARBA" id="ARBA00022777"/>
    </source>
</evidence>
<dbReference type="Pfam" id="PF00480">
    <property type="entry name" value="ROK"/>
    <property type="match status" value="1"/>
</dbReference>
<evidence type="ECO:0000256" key="3">
    <source>
        <dbReference type="ARBA" id="ARBA00014701"/>
    </source>
</evidence>
<dbReference type="InterPro" id="IPR004654">
    <property type="entry name" value="ROK_glcA"/>
</dbReference>
<keyword evidence="5" id="KW-0547">Nucleotide-binding</keyword>
<proteinExistence type="inferred from homology"/>
<organism evidence="10 11">
    <name type="scientific">Aeromicrobium choanae</name>
    <dbReference type="NCBI Taxonomy" id="1736691"/>
    <lineage>
        <taxon>Bacteria</taxon>
        <taxon>Bacillati</taxon>
        <taxon>Actinomycetota</taxon>
        <taxon>Actinomycetes</taxon>
        <taxon>Propionibacteriales</taxon>
        <taxon>Nocardioidaceae</taxon>
        <taxon>Aeromicrobium</taxon>
    </lineage>
</organism>
<dbReference type="EC" id="2.7.1.2" evidence="2"/>
<protein>
    <recommendedName>
        <fullName evidence="3">Glucokinase</fullName>
        <ecNumber evidence="2">2.7.1.2</ecNumber>
    </recommendedName>
    <alternativeName>
        <fullName evidence="8">Glucose kinase</fullName>
    </alternativeName>
</protein>
<feature type="compositionally biased region" description="Basic residues" evidence="9">
    <location>
        <begin position="336"/>
        <end position="345"/>
    </location>
</feature>
<gene>
    <name evidence="10" type="ORF">SAMN06295964_2799</name>
</gene>
<reference evidence="11" key="1">
    <citation type="submission" date="2017-02" db="EMBL/GenBank/DDBJ databases">
        <authorList>
            <person name="Varghese N."/>
            <person name="Submissions S."/>
        </authorList>
    </citation>
    <scope>NUCLEOTIDE SEQUENCE [LARGE SCALE GENOMIC DNA]</scope>
    <source>
        <strain evidence="11">9H-4</strain>
    </source>
</reference>
<evidence type="ECO:0000256" key="8">
    <source>
        <dbReference type="ARBA" id="ARBA00032386"/>
    </source>
</evidence>
<dbReference type="InterPro" id="IPR043129">
    <property type="entry name" value="ATPase_NBD"/>
</dbReference>
<evidence type="ECO:0000313" key="11">
    <source>
        <dbReference type="Proteomes" id="UP000191040"/>
    </source>
</evidence>
<feature type="region of interest" description="Disordered" evidence="9">
    <location>
        <begin position="320"/>
        <end position="345"/>
    </location>
</feature>
<comment type="similarity">
    <text evidence="1">Belongs to the ROK (NagC/XylR) family.</text>
</comment>
<dbReference type="GO" id="GO:0006096">
    <property type="term" value="P:glycolytic process"/>
    <property type="evidence" value="ECO:0007669"/>
    <property type="project" value="InterPro"/>
</dbReference>
<dbReference type="GO" id="GO:0005524">
    <property type="term" value="F:ATP binding"/>
    <property type="evidence" value="ECO:0007669"/>
    <property type="project" value="UniProtKB-KW"/>
</dbReference>
<dbReference type="GO" id="GO:0004340">
    <property type="term" value="F:glucokinase activity"/>
    <property type="evidence" value="ECO:0007669"/>
    <property type="project" value="UniProtKB-EC"/>
</dbReference>
<dbReference type="GO" id="GO:0005737">
    <property type="term" value="C:cytoplasm"/>
    <property type="evidence" value="ECO:0007669"/>
    <property type="project" value="InterPro"/>
</dbReference>
<dbReference type="STRING" id="1736691.SAMN06295964_2799"/>
<dbReference type="SUPFAM" id="SSF53067">
    <property type="entry name" value="Actin-like ATPase domain"/>
    <property type="match status" value="1"/>
</dbReference>
<dbReference type="NCBIfam" id="TIGR00744">
    <property type="entry name" value="ROK_glcA_fam"/>
    <property type="match status" value="1"/>
</dbReference>
<name>A0A1T4Z6J4_9ACTN</name>
<dbReference type="AlphaFoldDB" id="A0A1T4Z6J4"/>
<keyword evidence="11" id="KW-1185">Reference proteome</keyword>
<evidence type="ECO:0000256" key="9">
    <source>
        <dbReference type="SAM" id="MobiDB-lite"/>
    </source>
</evidence>
<accession>A0A1T4Z6J4</accession>
<dbReference type="Proteomes" id="UP000191040">
    <property type="component" value="Chromosome I"/>
</dbReference>
<keyword evidence="6 10" id="KW-0418">Kinase</keyword>
<dbReference type="CDD" id="cd24061">
    <property type="entry name" value="ASKHA_NBD_ROK_SgGLK-like"/>
    <property type="match status" value="1"/>
</dbReference>
<evidence type="ECO:0000256" key="4">
    <source>
        <dbReference type="ARBA" id="ARBA00022679"/>
    </source>
</evidence>
<feature type="compositionally biased region" description="Low complexity" evidence="9">
    <location>
        <begin position="322"/>
        <end position="335"/>
    </location>
</feature>
<evidence type="ECO:0000256" key="1">
    <source>
        <dbReference type="ARBA" id="ARBA00006479"/>
    </source>
</evidence>
<dbReference type="InterPro" id="IPR049874">
    <property type="entry name" value="ROK_cs"/>
</dbReference>
<dbReference type="RefSeq" id="WP_078700714.1">
    <property type="nucleotide sequence ID" value="NZ_LT796768.1"/>
</dbReference>
<dbReference type="PANTHER" id="PTHR18964:SF173">
    <property type="entry name" value="GLUCOKINASE"/>
    <property type="match status" value="1"/>
</dbReference>
<dbReference type="OrthoDB" id="9810372at2"/>
<evidence type="ECO:0000256" key="2">
    <source>
        <dbReference type="ARBA" id="ARBA00012323"/>
    </source>
</evidence>
<evidence type="ECO:0000313" key="10">
    <source>
        <dbReference type="EMBL" id="SKB09624.1"/>
    </source>
</evidence>
<evidence type="ECO:0000256" key="5">
    <source>
        <dbReference type="ARBA" id="ARBA00022741"/>
    </source>
</evidence>
<sequence>MPERLAVGIDVGGTKIAGGVVDEDGRILARTQRATPSTDPAAVLDAIAGIVEEFRDRYPVRAVGVGAAGYVDVTGSSVVFSPHLAWRNEPLRDAVVRRTRLPVLVDNDANAAGWAEWRFGAAQNLADVVLVNLGTGIGGAMVLDGKLYRGHSGMAGEFGHQRVVDDGLPCECGNRGCWEQYASGRVLERRARAAVAEGTDIGRALVELAGAVDLVDGATVGRLSSEGHEEAQAWVGDVGRWLGIGLANLAASLDPAIFVIGGGVSRTGEFLLQPARAAFAEHLTGRGYRSEARIVAAHLGNDAGLVGAADLARLRARRRRPASPGYSVRGPAVARSGRRRRRRPR</sequence>
<dbReference type="Gene3D" id="3.30.420.40">
    <property type="match status" value="2"/>
</dbReference>
<keyword evidence="7" id="KW-0067">ATP-binding</keyword>
<dbReference type="InterPro" id="IPR000600">
    <property type="entry name" value="ROK"/>
</dbReference>